<accession>A0A975YPJ5</accession>
<evidence type="ECO:0000313" key="1">
    <source>
        <dbReference type="EMBL" id="QXO18902.1"/>
    </source>
</evidence>
<name>A0A975YPJ5_9VIBR</name>
<protein>
    <submittedName>
        <fullName evidence="1">Histidine phosphatase family protein</fullName>
    </submittedName>
</protein>
<dbReference type="SMART" id="SM00855">
    <property type="entry name" value="PGAM"/>
    <property type="match status" value="1"/>
</dbReference>
<dbReference type="CDD" id="cd07067">
    <property type="entry name" value="HP_PGM_like"/>
    <property type="match status" value="1"/>
</dbReference>
<dbReference type="RefSeq" id="WP_218563200.1">
    <property type="nucleotide sequence ID" value="NZ_CP076643.1"/>
</dbReference>
<evidence type="ECO:0000313" key="2">
    <source>
        <dbReference type="Proteomes" id="UP000694232"/>
    </source>
</evidence>
<dbReference type="KEGG" id="vos:KNV97_11830"/>
<dbReference type="EMBL" id="CP076643">
    <property type="protein sequence ID" value="QXO18902.1"/>
    <property type="molecule type" value="Genomic_DNA"/>
</dbReference>
<dbReference type="PANTHER" id="PTHR48100">
    <property type="entry name" value="BROAD-SPECIFICITY PHOSPHATASE YOR283W-RELATED"/>
    <property type="match status" value="1"/>
</dbReference>
<dbReference type="Pfam" id="PF00300">
    <property type="entry name" value="His_Phos_1"/>
    <property type="match status" value="1"/>
</dbReference>
<dbReference type="PANTHER" id="PTHR48100:SF1">
    <property type="entry name" value="HISTIDINE PHOSPHATASE FAMILY PROTEIN-RELATED"/>
    <property type="match status" value="1"/>
</dbReference>
<reference evidence="1" key="1">
    <citation type="submission" date="2021-06" db="EMBL/GenBank/DDBJ databases">
        <title>Vibrio nov. sp., novel gut bacterium isolated from Yellow Sea oyster.</title>
        <authorList>
            <person name="Muhammad N."/>
            <person name="Nguyen T.H."/>
            <person name="Lee Y.-J."/>
            <person name="Ko J."/>
            <person name="Kim S.-G."/>
        </authorList>
    </citation>
    <scope>NUCLEOTIDE SEQUENCE</scope>
    <source>
        <strain evidence="1">OG9-811</strain>
    </source>
</reference>
<sequence length="206" mass="22963">MIRVSLLRHAKTQGPAALNGRTDVLVAPERQREVASQLQAYHFQQVISSPLSRCADLALLLQQHSPQLPVSLEADFQEMNFGLYDGRSFDDLAPYWTELEAFWRSPADNPLPQAETLQACYQRVTAAWQRWLPSLQDNSLIIAHGGTIRLLLAHILKVDWRNPAWFASLAIGNQTLTRLDIYPAQPPVVSVKCIGSELSAPPVSGE</sequence>
<organism evidence="1 2">
    <name type="scientific">Vibrio ostreae</name>
    <dbReference type="NCBI Taxonomy" id="2841925"/>
    <lineage>
        <taxon>Bacteria</taxon>
        <taxon>Pseudomonadati</taxon>
        <taxon>Pseudomonadota</taxon>
        <taxon>Gammaproteobacteria</taxon>
        <taxon>Vibrionales</taxon>
        <taxon>Vibrionaceae</taxon>
        <taxon>Vibrio</taxon>
    </lineage>
</organism>
<dbReference type="AlphaFoldDB" id="A0A975YPJ5"/>
<dbReference type="InterPro" id="IPR013078">
    <property type="entry name" value="His_Pase_superF_clade-1"/>
</dbReference>
<dbReference type="Proteomes" id="UP000694232">
    <property type="component" value="Chromosome 1"/>
</dbReference>
<keyword evidence="2" id="KW-1185">Reference proteome</keyword>
<proteinExistence type="predicted"/>
<dbReference type="GO" id="GO:0016791">
    <property type="term" value="F:phosphatase activity"/>
    <property type="evidence" value="ECO:0007669"/>
    <property type="project" value="TreeGrafter"/>
</dbReference>
<dbReference type="InterPro" id="IPR050275">
    <property type="entry name" value="PGM_Phosphatase"/>
</dbReference>
<dbReference type="GO" id="GO:0005737">
    <property type="term" value="C:cytoplasm"/>
    <property type="evidence" value="ECO:0007669"/>
    <property type="project" value="TreeGrafter"/>
</dbReference>
<gene>
    <name evidence="1" type="ORF">KNV97_11830</name>
</gene>